<dbReference type="PROSITE" id="PS00463">
    <property type="entry name" value="ZN2_CY6_FUNGAL_1"/>
    <property type="match status" value="1"/>
</dbReference>
<dbReference type="GO" id="GO:0000981">
    <property type="term" value="F:DNA-binding transcription factor activity, RNA polymerase II-specific"/>
    <property type="evidence" value="ECO:0007669"/>
    <property type="project" value="InterPro"/>
</dbReference>
<keyword evidence="5" id="KW-0539">Nucleus</keyword>
<reference evidence="7 8" key="1">
    <citation type="journal article" date="2021" name="Nat. Commun.">
        <title>Genetic determinants of endophytism in the Arabidopsis root mycobiome.</title>
        <authorList>
            <person name="Mesny F."/>
            <person name="Miyauchi S."/>
            <person name="Thiergart T."/>
            <person name="Pickel B."/>
            <person name="Atanasova L."/>
            <person name="Karlsson M."/>
            <person name="Huettel B."/>
            <person name="Barry K.W."/>
            <person name="Haridas S."/>
            <person name="Chen C."/>
            <person name="Bauer D."/>
            <person name="Andreopoulos W."/>
            <person name="Pangilinan J."/>
            <person name="LaButti K."/>
            <person name="Riley R."/>
            <person name="Lipzen A."/>
            <person name="Clum A."/>
            <person name="Drula E."/>
            <person name="Henrissat B."/>
            <person name="Kohler A."/>
            <person name="Grigoriev I.V."/>
            <person name="Martin F.M."/>
            <person name="Hacquard S."/>
        </authorList>
    </citation>
    <scope>NUCLEOTIDE SEQUENCE [LARGE SCALE GENOMIC DNA]</scope>
    <source>
        <strain evidence="7 8">MPI-CAGE-CH-0241</strain>
    </source>
</reference>
<protein>
    <recommendedName>
        <fullName evidence="6">Zn(2)-C6 fungal-type domain-containing protein</fullName>
    </recommendedName>
</protein>
<comment type="caution">
    <text evidence="7">The sequence shown here is derived from an EMBL/GenBank/DDBJ whole genome shotgun (WGS) entry which is preliminary data.</text>
</comment>
<dbReference type="GO" id="GO:0008270">
    <property type="term" value="F:zinc ion binding"/>
    <property type="evidence" value="ECO:0007669"/>
    <property type="project" value="InterPro"/>
</dbReference>
<accession>A0A9P8W1J3</accession>
<evidence type="ECO:0000313" key="8">
    <source>
        <dbReference type="Proteomes" id="UP000777438"/>
    </source>
</evidence>
<evidence type="ECO:0000256" key="5">
    <source>
        <dbReference type="ARBA" id="ARBA00023242"/>
    </source>
</evidence>
<evidence type="ECO:0000259" key="6">
    <source>
        <dbReference type="PROSITE" id="PS50048"/>
    </source>
</evidence>
<dbReference type="SMART" id="SM00066">
    <property type="entry name" value="GAL4"/>
    <property type="match status" value="1"/>
</dbReference>
<dbReference type="AlphaFoldDB" id="A0A9P8W1J3"/>
<dbReference type="Pfam" id="PF00172">
    <property type="entry name" value="Zn_clus"/>
    <property type="match status" value="1"/>
</dbReference>
<proteinExistence type="predicted"/>
<dbReference type="PANTHER" id="PTHR47660">
    <property type="entry name" value="TRANSCRIPTION FACTOR WITH C2H2 AND ZN(2)-CYS(6) DNA BINDING DOMAIN (EUROFUNG)-RELATED-RELATED"/>
    <property type="match status" value="1"/>
</dbReference>
<dbReference type="OrthoDB" id="5355161at2759"/>
<dbReference type="PRINTS" id="PR00755">
    <property type="entry name" value="AFLATOXINBRP"/>
</dbReference>
<dbReference type="InterPro" id="IPR036864">
    <property type="entry name" value="Zn2-C6_fun-type_DNA-bd_sf"/>
</dbReference>
<keyword evidence="3" id="KW-0805">Transcription regulation</keyword>
<evidence type="ECO:0000256" key="4">
    <source>
        <dbReference type="ARBA" id="ARBA00023163"/>
    </source>
</evidence>
<name>A0A9P8W1J3_9HYPO</name>
<gene>
    <name evidence="7" type="ORF">B0T10DRAFT_515829</name>
</gene>
<dbReference type="SUPFAM" id="SSF57701">
    <property type="entry name" value="Zn2/Cys6 DNA-binding domain"/>
    <property type="match status" value="1"/>
</dbReference>
<sequence length="405" mass="46586">MTFAPQNDINGVSNVWRRACVACARAKRRCSKQTPACRRCHVRGISCVYLPARPETRLLHDTETRSTASPNEAEDASAFVSRHFAVPPLPVVPEQTEVAFLRASQRMHYVAIHVPTDAWFLASESFIADHSITPGNPGPIADSHLKYFIGCVQKWQRDWVTEGRSPLHHHRLYRPSMPRHVQDAYTAVTMYMARNPQNEDTSFQIISDRATQLIDDQTLEDAICDSRDMFGHLSRVQSLLTYQVIRLFDGNIRMRAQADAQLHTLFKWNRDMMEATKQCLSEPRFPIFHNLNSDAATAIWDSWILVESIRRTWLIANYVQQIYLYFKLGWSECPGRVLFTMRSGLWDAPSELAWEKTSRELGPLFVSIVNNEMLFAETRSDEVDAFGHAILTIELGLEKMERWLE</sequence>
<evidence type="ECO:0000256" key="1">
    <source>
        <dbReference type="ARBA" id="ARBA00022723"/>
    </source>
</evidence>
<feature type="domain" description="Zn(2)-C6 fungal-type" evidence="6">
    <location>
        <begin position="19"/>
        <end position="49"/>
    </location>
</feature>
<evidence type="ECO:0000256" key="3">
    <source>
        <dbReference type="ARBA" id="ARBA00023015"/>
    </source>
</evidence>
<dbReference type="Proteomes" id="UP000777438">
    <property type="component" value="Unassembled WGS sequence"/>
</dbReference>
<keyword evidence="4" id="KW-0804">Transcription</keyword>
<evidence type="ECO:0000313" key="7">
    <source>
        <dbReference type="EMBL" id="KAH6886940.1"/>
    </source>
</evidence>
<organism evidence="7 8">
    <name type="scientific">Thelonectria olida</name>
    <dbReference type="NCBI Taxonomy" id="1576542"/>
    <lineage>
        <taxon>Eukaryota</taxon>
        <taxon>Fungi</taxon>
        <taxon>Dikarya</taxon>
        <taxon>Ascomycota</taxon>
        <taxon>Pezizomycotina</taxon>
        <taxon>Sordariomycetes</taxon>
        <taxon>Hypocreomycetidae</taxon>
        <taxon>Hypocreales</taxon>
        <taxon>Nectriaceae</taxon>
        <taxon>Thelonectria</taxon>
    </lineage>
</organism>
<dbReference type="CDD" id="cd00067">
    <property type="entry name" value="GAL4"/>
    <property type="match status" value="1"/>
</dbReference>
<dbReference type="PROSITE" id="PS50048">
    <property type="entry name" value="ZN2_CY6_FUNGAL_2"/>
    <property type="match status" value="1"/>
</dbReference>
<dbReference type="InterPro" id="IPR001138">
    <property type="entry name" value="Zn2Cys6_DnaBD"/>
</dbReference>
<keyword evidence="2" id="KW-0862">Zinc</keyword>
<dbReference type="EMBL" id="JAGPYM010000015">
    <property type="protein sequence ID" value="KAH6886940.1"/>
    <property type="molecule type" value="Genomic_DNA"/>
</dbReference>
<keyword evidence="8" id="KW-1185">Reference proteome</keyword>
<dbReference type="PANTHER" id="PTHR47660:SF3">
    <property type="entry name" value="FINGER DOMAIN PROTEIN, PUTATIVE (AFU_ORTHOLOGUE AFUA_4G03310)-RELATED"/>
    <property type="match status" value="1"/>
</dbReference>
<keyword evidence="1" id="KW-0479">Metal-binding</keyword>
<evidence type="ECO:0000256" key="2">
    <source>
        <dbReference type="ARBA" id="ARBA00022833"/>
    </source>
</evidence>
<dbReference type="Gene3D" id="4.10.240.10">
    <property type="entry name" value="Zn(2)-C6 fungal-type DNA-binding domain"/>
    <property type="match status" value="1"/>
</dbReference>